<keyword evidence="2" id="KW-1185">Reference proteome</keyword>
<gene>
    <name evidence="1" type="ORF">CTRU02_207187</name>
</gene>
<protein>
    <submittedName>
        <fullName evidence="1">Uncharacterized protein</fullName>
    </submittedName>
</protein>
<comment type="caution">
    <text evidence="1">The sequence shown here is derived from an EMBL/GenBank/DDBJ whole genome shotgun (WGS) entry which is preliminary data.</text>
</comment>
<reference evidence="1 2" key="1">
    <citation type="journal article" date="2020" name="Phytopathology">
        <title>Genome Sequence Resources of Colletotrichum truncatum, C. plurivorum, C. musicola, and C. sojae: Four Species Pathogenic to Soybean (Glycine max).</title>
        <authorList>
            <person name="Rogerio F."/>
            <person name="Boufleur T.R."/>
            <person name="Ciampi-Guillardi M."/>
            <person name="Sukno S.A."/>
            <person name="Thon M.R."/>
            <person name="Massola Junior N.S."/>
            <person name="Baroncelli R."/>
        </authorList>
    </citation>
    <scope>NUCLEOTIDE SEQUENCE [LARGE SCALE GENOMIC DNA]</scope>
    <source>
        <strain evidence="1 2">CMES1059</strain>
    </source>
</reference>
<sequence length="89" mass="10072">MENSVVLCTPITIPAELINSTIYDIMVYIRNFIRVACPAGPGIILGHDLTDEQLGMEIHIPEIYLSAYLYTLIAYLQYVVGQDLTWCYT</sequence>
<name>A0ACC3Z053_COLTU</name>
<dbReference type="EMBL" id="VUJX02000004">
    <property type="protein sequence ID" value="KAL0937456.1"/>
    <property type="molecule type" value="Genomic_DNA"/>
</dbReference>
<proteinExistence type="predicted"/>
<evidence type="ECO:0000313" key="2">
    <source>
        <dbReference type="Proteomes" id="UP000805649"/>
    </source>
</evidence>
<dbReference type="Proteomes" id="UP000805649">
    <property type="component" value="Unassembled WGS sequence"/>
</dbReference>
<organism evidence="1 2">
    <name type="scientific">Colletotrichum truncatum</name>
    <name type="common">Anthracnose fungus</name>
    <name type="synonym">Colletotrichum capsici</name>
    <dbReference type="NCBI Taxonomy" id="5467"/>
    <lineage>
        <taxon>Eukaryota</taxon>
        <taxon>Fungi</taxon>
        <taxon>Dikarya</taxon>
        <taxon>Ascomycota</taxon>
        <taxon>Pezizomycotina</taxon>
        <taxon>Sordariomycetes</taxon>
        <taxon>Hypocreomycetidae</taxon>
        <taxon>Glomerellales</taxon>
        <taxon>Glomerellaceae</taxon>
        <taxon>Colletotrichum</taxon>
        <taxon>Colletotrichum truncatum species complex</taxon>
    </lineage>
</organism>
<evidence type="ECO:0000313" key="1">
    <source>
        <dbReference type="EMBL" id="KAL0937456.1"/>
    </source>
</evidence>
<accession>A0ACC3Z053</accession>